<evidence type="ECO:0000256" key="1">
    <source>
        <dbReference type="ARBA" id="ARBA00001947"/>
    </source>
</evidence>
<dbReference type="EMBL" id="RBNJ01002509">
    <property type="protein sequence ID" value="RUS31885.1"/>
    <property type="molecule type" value="Genomic_DNA"/>
</dbReference>
<dbReference type="InterPro" id="IPR011032">
    <property type="entry name" value="GroES-like_sf"/>
</dbReference>
<gene>
    <name evidence="5" type="ORF">BC938DRAFT_476827</name>
</gene>
<dbReference type="Proteomes" id="UP000274822">
    <property type="component" value="Unassembled WGS sequence"/>
</dbReference>
<reference evidence="5 6" key="1">
    <citation type="journal article" date="2018" name="New Phytol.">
        <title>Phylogenomics of Endogonaceae and evolution of mycorrhizas within Mucoromycota.</title>
        <authorList>
            <person name="Chang Y."/>
            <person name="Desiro A."/>
            <person name="Na H."/>
            <person name="Sandor L."/>
            <person name="Lipzen A."/>
            <person name="Clum A."/>
            <person name="Barry K."/>
            <person name="Grigoriev I.V."/>
            <person name="Martin F.M."/>
            <person name="Stajich J.E."/>
            <person name="Smith M.E."/>
            <person name="Bonito G."/>
            <person name="Spatafora J.W."/>
        </authorList>
    </citation>
    <scope>NUCLEOTIDE SEQUENCE [LARGE SCALE GENOMIC DNA]</scope>
    <source>
        <strain evidence="5 6">AD002</strain>
    </source>
</reference>
<organism evidence="5 6">
    <name type="scientific">Jimgerdemannia flammicorona</name>
    <dbReference type="NCBI Taxonomy" id="994334"/>
    <lineage>
        <taxon>Eukaryota</taxon>
        <taxon>Fungi</taxon>
        <taxon>Fungi incertae sedis</taxon>
        <taxon>Mucoromycota</taxon>
        <taxon>Mucoromycotina</taxon>
        <taxon>Endogonomycetes</taxon>
        <taxon>Endogonales</taxon>
        <taxon>Endogonaceae</taxon>
        <taxon>Jimgerdemannia</taxon>
    </lineage>
</organism>
<dbReference type="AlphaFoldDB" id="A0A433QQ22"/>
<dbReference type="SUPFAM" id="SSF50129">
    <property type="entry name" value="GroES-like"/>
    <property type="match status" value="1"/>
</dbReference>
<dbReference type="GO" id="GO:0046872">
    <property type="term" value="F:metal ion binding"/>
    <property type="evidence" value="ECO:0007669"/>
    <property type="project" value="UniProtKB-KW"/>
</dbReference>
<dbReference type="InterPro" id="IPR013149">
    <property type="entry name" value="ADH-like_C"/>
</dbReference>
<dbReference type="PANTHER" id="PTHR42813">
    <property type="entry name" value="ZINC-TYPE ALCOHOL DEHYDROGENASE-LIKE"/>
    <property type="match status" value="1"/>
</dbReference>
<dbReference type="PANTHER" id="PTHR42813:SF2">
    <property type="entry name" value="DEHYDROGENASE, ZINC-CONTAINING, PUTATIVE (AFU_ORTHOLOGUE AFUA_2G02810)-RELATED"/>
    <property type="match status" value="1"/>
</dbReference>
<name>A0A433QQ22_9FUNG</name>
<comment type="caution">
    <text evidence="5">The sequence shown here is derived from an EMBL/GenBank/DDBJ whole genome shotgun (WGS) entry which is preliminary data.</text>
</comment>
<evidence type="ECO:0000259" key="4">
    <source>
        <dbReference type="Pfam" id="PF00107"/>
    </source>
</evidence>
<feature type="domain" description="Alcohol dehydrogenase-like C-terminal" evidence="4">
    <location>
        <begin position="141"/>
        <end position="268"/>
    </location>
</feature>
<keyword evidence="3" id="KW-0862">Zinc</keyword>
<dbReference type="Gene3D" id="3.40.50.720">
    <property type="entry name" value="NAD(P)-binding Rossmann-like Domain"/>
    <property type="match status" value="1"/>
</dbReference>
<sequence length="311" mass="33410">MACRLVIVSRAVSPLAVDSVGTAGRGSRVGARRDSCMDGERMWASCFPSSLPHSTQTVTDHLSRARRISNGQGLHGAQAQFVRVPLAEATLLKIPVVVTDDEALLLGDIFSTGYFCAENGLTALRDQTPQEAVVVVVGCGPVGIMAVVAARDLGCTNVYAVDSVKERLELAERFGATPVHLHEGDPVGTVKKATDGRGADVVLEVVGAHDALSLAYELLRPAGILSSVGVHTAPEFPFTPSQGYDKNLTYRSGRCPSRAMMERLLPVLEARKYDIAAIVSHHVGLDQAVEMYRRFEGKVDGCTKVVFRPWE</sequence>
<dbReference type="InterPro" id="IPR036291">
    <property type="entry name" value="NAD(P)-bd_dom_sf"/>
</dbReference>
<evidence type="ECO:0000256" key="2">
    <source>
        <dbReference type="ARBA" id="ARBA00022723"/>
    </source>
</evidence>
<dbReference type="EMBL" id="RBNJ01002509">
    <property type="protein sequence ID" value="RUS31884.1"/>
    <property type="molecule type" value="Genomic_DNA"/>
</dbReference>
<dbReference type="SUPFAM" id="SSF51735">
    <property type="entry name" value="NAD(P)-binding Rossmann-fold domains"/>
    <property type="match status" value="1"/>
</dbReference>
<keyword evidence="2" id="KW-0479">Metal-binding</keyword>
<accession>A0A433QQ22</accession>
<evidence type="ECO:0000256" key="3">
    <source>
        <dbReference type="ARBA" id="ARBA00022833"/>
    </source>
</evidence>
<comment type="cofactor">
    <cofactor evidence="1">
        <name>Zn(2+)</name>
        <dbReference type="ChEBI" id="CHEBI:29105"/>
    </cofactor>
</comment>
<protein>
    <recommendedName>
        <fullName evidence="4">Alcohol dehydrogenase-like C-terminal domain-containing protein</fullName>
    </recommendedName>
</protein>
<keyword evidence="6" id="KW-1185">Reference proteome</keyword>
<dbReference type="Gene3D" id="3.90.180.10">
    <property type="entry name" value="Medium-chain alcohol dehydrogenases, catalytic domain"/>
    <property type="match status" value="1"/>
</dbReference>
<evidence type="ECO:0000313" key="5">
    <source>
        <dbReference type="EMBL" id="RUS31884.1"/>
    </source>
</evidence>
<dbReference type="Pfam" id="PF00107">
    <property type="entry name" value="ADH_zinc_N"/>
    <property type="match status" value="1"/>
</dbReference>
<proteinExistence type="predicted"/>
<evidence type="ECO:0000313" key="6">
    <source>
        <dbReference type="Proteomes" id="UP000274822"/>
    </source>
</evidence>